<protein>
    <submittedName>
        <fullName evidence="1">Uncharacterized protein</fullName>
    </submittedName>
</protein>
<dbReference type="EMBL" id="BART01011544">
    <property type="protein sequence ID" value="GAG86446.1"/>
    <property type="molecule type" value="Genomic_DNA"/>
</dbReference>
<evidence type="ECO:0000313" key="1">
    <source>
        <dbReference type="EMBL" id="GAG86446.1"/>
    </source>
</evidence>
<dbReference type="AlphaFoldDB" id="X1CQC5"/>
<comment type="caution">
    <text evidence="1">The sequence shown here is derived from an EMBL/GenBank/DDBJ whole genome shotgun (WGS) entry which is preliminary data.</text>
</comment>
<gene>
    <name evidence="1" type="ORF">S01H4_24543</name>
</gene>
<sequence>QIDSLLGDDALIQKVTEAKLAEKKAYALSKIVPAFDEVITITTKQETKLETELPLALSEWDNSAGKKKRIHAAAVIINDIAGKMKVRLTTPELQTLDSSISDIQMEANKIVNDSHLVVATRPESPEKIEMALVVSRSIRNEIAQLMEKKKRELE</sequence>
<accession>X1CQC5</accession>
<reference evidence="1" key="1">
    <citation type="journal article" date="2014" name="Front. Microbiol.">
        <title>High frequency of phylogenetically diverse reductive dehalogenase-homologous genes in deep subseafloor sedimentary metagenomes.</title>
        <authorList>
            <person name="Kawai M."/>
            <person name="Futagami T."/>
            <person name="Toyoda A."/>
            <person name="Takaki Y."/>
            <person name="Nishi S."/>
            <person name="Hori S."/>
            <person name="Arai W."/>
            <person name="Tsubouchi T."/>
            <person name="Morono Y."/>
            <person name="Uchiyama I."/>
            <person name="Ito T."/>
            <person name="Fujiyama A."/>
            <person name="Inagaki F."/>
            <person name="Takami H."/>
        </authorList>
    </citation>
    <scope>NUCLEOTIDE SEQUENCE</scope>
    <source>
        <strain evidence="1">Expedition CK06-06</strain>
    </source>
</reference>
<proteinExistence type="predicted"/>
<feature type="non-terminal residue" evidence="1">
    <location>
        <position position="1"/>
    </location>
</feature>
<organism evidence="1">
    <name type="scientific">marine sediment metagenome</name>
    <dbReference type="NCBI Taxonomy" id="412755"/>
    <lineage>
        <taxon>unclassified sequences</taxon>
        <taxon>metagenomes</taxon>
        <taxon>ecological metagenomes</taxon>
    </lineage>
</organism>
<name>X1CQC5_9ZZZZ</name>